<proteinExistence type="predicted"/>
<evidence type="ECO:0000313" key="4">
    <source>
        <dbReference type="EMBL" id="KAB2344133.1"/>
    </source>
</evidence>
<comment type="caution">
    <text evidence="4">The sequence shown here is derived from an EMBL/GenBank/DDBJ whole genome shotgun (WGS) entry which is preliminary data.</text>
</comment>
<evidence type="ECO:0000313" key="5">
    <source>
        <dbReference type="Proteomes" id="UP000468735"/>
    </source>
</evidence>
<dbReference type="InterPro" id="IPR011055">
    <property type="entry name" value="Dup_hybrid_motif"/>
</dbReference>
<feature type="region of interest" description="Disordered" evidence="1">
    <location>
        <begin position="59"/>
        <end position="82"/>
    </location>
</feature>
<dbReference type="AlphaFoldDB" id="A0A6H9YVU9"/>
<dbReference type="GO" id="GO:0004222">
    <property type="term" value="F:metalloendopeptidase activity"/>
    <property type="evidence" value="ECO:0007669"/>
    <property type="project" value="TreeGrafter"/>
</dbReference>
<keyword evidence="5" id="KW-1185">Reference proteome</keyword>
<dbReference type="Gene3D" id="2.70.70.10">
    <property type="entry name" value="Glucose Permease (Domain IIA)"/>
    <property type="match status" value="1"/>
</dbReference>
<protein>
    <submittedName>
        <fullName evidence="4">M23 family metallopeptidase</fullName>
    </submittedName>
</protein>
<sequence>MDRKKAKRLTGLLAATALPAVALTLETAPALAAVPEPGVSIAASTPKFQLPFACGTKVRISTGPTHDDNGPGGRQKALDMYDPPKAGTTVVAAYGGTVKYDSDQSTNTIWVKHRDGWASMYSHMSGRVKNGTKVKRGQKIGKVDNEGTGAKHLHYELHHKGKIVHPRFNGRTYKLSAPGQPWSKNLVSHNCSKAKPTIKCRYSLRTDAAKHSWKWTGKKNETEGTLKRGKTVTAGYNGELRANGDIYKRVLVSGGADNRGPWVIASKLKRIGQCWDA</sequence>
<dbReference type="EMBL" id="WBMT01000017">
    <property type="protein sequence ID" value="KAB2344133.1"/>
    <property type="molecule type" value="Genomic_DNA"/>
</dbReference>
<dbReference type="Pfam" id="PF01551">
    <property type="entry name" value="Peptidase_M23"/>
    <property type="match status" value="1"/>
</dbReference>
<keyword evidence="2" id="KW-0732">Signal</keyword>
<dbReference type="OrthoDB" id="1099523at2"/>
<dbReference type="Proteomes" id="UP000468735">
    <property type="component" value="Unassembled WGS sequence"/>
</dbReference>
<dbReference type="RefSeq" id="WP_151565761.1">
    <property type="nucleotide sequence ID" value="NZ_WBMT01000017.1"/>
</dbReference>
<accession>A0A6H9YVU9</accession>
<gene>
    <name evidence="4" type="ORF">F8566_33020</name>
</gene>
<dbReference type="CDD" id="cd12797">
    <property type="entry name" value="M23_peptidase"/>
    <property type="match status" value="1"/>
</dbReference>
<dbReference type="PANTHER" id="PTHR21666">
    <property type="entry name" value="PEPTIDASE-RELATED"/>
    <property type="match status" value="1"/>
</dbReference>
<organism evidence="4 5">
    <name type="scientific">Actinomadura rudentiformis</name>
    <dbReference type="NCBI Taxonomy" id="359158"/>
    <lineage>
        <taxon>Bacteria</taxon>
        <taxon>Bacillati</taxon>
        <taxon>Actinomycetota</taxon>
        <taxon>Actinomycetes</taxon>
        <taxon>Streptosporangiales</taxon>
        <taxon>Thermomonosporaceae</taxon>
        <taxon>Actinomadura</taxon>
    </lineage>
</organism>
<feature type="signal peptide" evidence="2">
    <location>
        <begin position="1"/>
        <end position="32"/>
    </location>
</feature>
<evidence type="ECO:0000256" key="1">
    <source>
        <dbReference type="SAM" id="MobiDB-lite"/>
    </source>
</evidence>
<feature type="chain" id="PRO_5026159189" evidence="2">
    <location>
        <begin position="33"/>
        <end position="277"/>
    </location>
</feature>
<name>A0A6H9YVU9_9ACTN</name>
<evidence type="ECO:0000256" key="2">
    <source>
        <dbReference type="SAM" id="SignalP"/>
    </source>
</evidence>
<reference evidence="4 5" key="1">
    <citation type="submission" date="2019-09" db="EMBL/GenBank/DDBJ databases">
        <title>Actinomadura physcomitrii sp. nov., a novel actinomycete isolated from moss [Physcomitrium sphaericum (Ludw) Fuernr].</title>
        <authorList>
            <person name="Zhuang X."/>
            <person name="Liu C."/>
        </authorList>
    </citation>
    <scope>NUCLEOTIDE SEQUENCE [LARGE SCALE GENOMIC DNA]</scope>
    <source>
        <strain evidence="4 5">HMC1</strain>
    </source>
</reference>
<dbReference type="InterPro" id="IPR050570">
    <property type="entry name" value="Cell_wall_metabolism_enzyme"/>
</dbReference>
<evidence type="ECO:0000259" key="3">
    <source>
        <dbReference type="Pfam" id="PF01551"/>
    </source>
</evidence>
<dbReference type="SUPFAM" id="SSF51261">
    <property type="entry name" value="Duplicated hybrid motif"/>
    <property type="match status" value="1"/>
</dbReference>
<feature type="domain" description="M23ase beta-sheet core" evidence="3">
    <location>
        <begin position="85"/>
        <end position="166"/>
    </location>
</feature>
<dbReference type="InterPro" id="IPR016047">
    <property type="entry name" value="M23ase_b-sheet_dom"/>
</dbReference>
<dbReference type="PANTHER" id="PTHR21666:SF270">
    <property type="entry name" value="MUREIN HYDROLASE ACTIVATOR ENVC"/>
    <property type="match status" value="1"/>
</dbReference>